<dbReference type="RefSeq" id="WP_107978377.1">
    <property type="nucleotide sequence ID" value="NZ_BMEZ01000029.1"/>
</dbReference>
<dbReference type="InterPro" id="IPR007138">
    <property type="entry name" value="ABM_dom"/>
</dbReference>
<dbReference type="PANTHER" id="PTHR34474">
    <property type="entry name" value="SIGNAL TRANSDUCTION PROTEIN TRAP"/>
    <property type="match status" value="1"/>
</dbReference>
<comment type="caution">
    <text evidence="2">The sequence shown here is derived from an EMBL/GenBank/DDBJ whole genome shotgun (WGS) entry which is preliminary data.</text>
</comment>
<feature type="domain" description="ABM" evidence="1">
    <location>
        <begin position="2"/>
        <end position="96"/>
    </location>
</feature>
<dbReference type="Gene3D" id="3.30.70.100">
    <property type="match status" value="1"/>
</dbReference>
<dbReference type="EMBL" id="QBKN01000031">
    <property type="protein sequence ID" value="PTX41172.1"/>
    <property type="molecule type" value="Genomic_DNA"/>
</dbReference>
<dbReference type="PROSITE" id="PS51725">
    <property type="entry name" value="ABM"/>
    <property type="match status" value="1"/>
</dbReference>
<accession>A0A2T6ABM5</accession>
<evidence type="ECO:0000313" key="2">
    <source>
        <dbReference type="EMBL" id="PTX41172.1"/>
    </source>
</evidence>
<sequence>MYLTMNRFKVVKEQAAAFEEMWKSRDSHLTEVPGFKSFHLVKGPEREDHILYASHTVWADEESFVAWTKSEAFRAAHSGARSSSGMYLGPPELEVFETVQALET</sequence>
<organism evidence="2 3">
    <name type="scientific">Allosediminivita pacifica</name>
    <dbReference type="NCBI Taxonomy" id="1267769"/>
    <lineage>
        <taxon>Bacteria</taxon>
        <taxon>Pseudomonadati</taxon>
        <taxon>Pseudomonadota</taxon>
        <taxon>Alphaproteobacteria</taxon>
        <taxon>Rhodobacterales</taxon>
        <taxon>Paracoccaceae</taxon>
        <taxon>Allosediminivita</taxon>
    </lineage>
</organism>
<reference evidence="2 3" key="1">
    <citation type="submission" date="2018-04" db="EMBL/GenBank/DDBJ databases">
        <title>Genomic Encyclopedia of Archaeal and Bacterial Type Strains, Phase II (KMG-II): from individual species to whole genera.</title>
        <authorList>
            <person name="Goeker M."/>
        </authorList>
    </citation>
    <scope>NUCLEOTIDE SEQUENCE [LARGE SCALE GENOMIC DNA]</scope>
    <source>
        <strain evidence="2 3">DSM 29329</strain>
    </source>
</reference>
<dbReference type="GO" id="GO:0004497">
    <property type="term" value="F:monooxygenase activity"/>
    <property type="evidence" value="ECO:0007669"/>
    <property type="project" value="UniProtKB-KW"/>
</dbReference>
<protein>
    <submittedName>
        <fullName evidence="2">Heme-degrading monooxygenase HmoA</fullName>
    </submittedName>
</protein>
<dbReference type="InterPro" id="IPR011008">
    <property type="entry name" value="Dimeric_a/b-barrel"/>
</dbReference>
<dbReference type="PANTHER" id="PTHR34474:SF2">
    <property type="entry name" value="SIGNAL TRANSDUCTION PROTEIN TRAP"/>
    <property type="match status" value="1"/>
</dbReference>
<dbReference type="Pfam" id="PF03992">
    <property type="entry name" value="ABM"/>
    <property type="match status" value="1"/>
</dbReference>
<dbReference type="OrthoDB" id="9798115at2"/>
<dbReference type="Proteomes" id="UP000244069">
    <property type="component" value="Unassembled WGS sequence"/>
</dbReference>
<keyword evidence="2" id="KW-0503">Monooxygenase</keyword>
<keyword evidence="3" id="KW-1185">Reference proteome</keyword>
<proteinExistence type="predicted"/>
<keyword evidence="2" id="KW-0560">Oxidoreductase</keyword>
<evidence type="ECO:0000259" key="1">
    <source>
        <dbReference type="PROSITE" id="PS51725"/>
    </source>
</evidence>
<gene>
    <name evidence="2" type="ORF">C8N44_13113</name>
</gene>
<dbReference type="SUPFAM" id="SSF54909">
    <property type="entry name" value="Dimeric alpha+beta barrel"/>
    <property type="match status" value="1"/>
</dbReference>
<dbReference type="AlphaFoldDB" id="A0A2T6ABM5"/>
<dbReference type="InterPro" id="IPR050404">
    <property type="entry name" value="Heme-degrading_MO"/>
</dbReference>
<evidence type="ECO:0000313" key="3">
    <source>
        <dbReference type="Proteomes" id="UP000244069"/>
    </source>
</evidence>
<name>A0A2T6ABM5_9RHOB</name>